<accession>A0A484KCZ2</accession>
<proteinExistence type="predicted"/>
<gene>
    <name evidence="1" type="ORF">CCAM_LOCUS3530</name>
</gene>
<evidence type="ECO:0000313" key="1">
    <source>
        <dbReference type="EMBL" id="VFQ61754.1"/>
    </source>
</evidence>
<organism evidence="1 2">
    <name type="scientific">Cuscuta campestris</name>
    <dbReference type="NCBI Taxonomy" id="132261"/>
    <lineage>
        <taxon>Eukaryota</taxon>
        <taxon>Viridiplantae</taxon>
        <taxon>Streptophyta</taxon>
        <taxon>Embryophyta</taxon>
        <taxon>Tracheophyta</taxon>
        <taxon>Spermatophyta</taxon>
        <taxon>Magnoliopsida</taxon>
        <taxon>eudicotyledons</taxon>
        <taxon>Gunneridae</taxon>
        <taxon>Pentapetalae</taxon>
        <taxon>asterids</taxon>
        <taxon>lamiids</taxon>
        <taxon>Solanales</taxon>
        <taxon>Convolvulaceae</taxon>
        <taxon>Cuscuteae</taxon>
        <taxon>Cuscuta</taxon>
        <taxon>Cuscuta subgen. Grammica</taxon>
        <taxon>Cuscuta sect. Cleistogrammica</taxon>
    </lineage>
</organism>
<evidence type="ECO:0000313" key="2">
    <source>
        <dbReference type="Proteomes" id="UP000595140"/>
    </source>
</evidence>
<protein>
    <submittedName>
        <fullName evidence="1">Uncharacterized protein</fullName>
    </submittedName>
</protein>
<name>A0A484KCZ2_9ASTE</name>
<dbReference type="OrthoDB" id="1924490at2759"/>
<dbReference type="EMBL" id="OOIL02000203">
    <property type="protein sequence ID" value="VFQ61754.1"/>
    <property type="molecule type" value="Genomic_DNA"/>
</dbReference>
<reference evidence="1 2" key="1">
    <citation type="submission" date="2018-04" db="EMBL/GenBank/DDBJ databases">
        <authorList>
            <person name="Vogel A."/>
        </authorList>
    </citation>
    <scope>NUCLEOTIDE SEQUENCE [LARGE SCALE GENOMIC DNA]</scope>
</reference>
<dbReference type="Proteomes" id="UP000595140">
    <property type="component" value="Unassembled WGS sequence"/>
</dbReference>
<dbReference type="AlphaFoldDB" id="A0A484KCZ2"/>
<keyword evidence="2" id="KW-1185">Reference proteome</keyword>
<sequence>MLKFCENVSGGSEQPNVFNQMLLDKSFIFKVEVGAGSFNEFEPSYNVNDICFNDRVIAKFKELHSTFFSPKTDKTIGYSTDGKTNSQVILVDKASSCKRI</sequence>